<keyword evidence="1" id="KW-1133">Transmembrane helix</keyword>
<dbReference type="Proteomes" id="UP001151234">
    <property type="component" value="Unassembled WGS sequence"/>
</dbReference>
<feature type="transmembrane region" description="Helical" evidence="1">
    <location>
        <begin position="20"/>
        <end position="38"/>
    </location>
</feature>
<evidence type="ECO:0000256" key="1">
    <source>
        <dbReference type="SAM" id="Phobius"/>
    </source>
</evidence>
<keyword evidence="1" id="KW-0812">Transmembrane</keyword>
<dbReference type="Pfam" id="PF04964">
    <property type="entry name" value="Flp_Fap"/>
    <property type="match status" value="1"/>
</dbReference>
<gene>
    <name evidence="2" type="ORF">OQ273_23075</name>
</gene>
<dbReference type="EMBL" id="JAPJZI010000002">
    <property type="protein sequence ID" value="MDA5401474.1"/>
    <property type="molecule type" value="Genomic_DNA"/>
</dbReference>
<reference evidence="2" key="1">
    <citation type="submission" date="2022-11" db="EMBL/GenBank/DDBJ databases">
        <title>Draft genome sequence of Hoeflea poritis E7-10 and Hoeflea prorocentri PM5-8, separated from scleractinian coral Porites lutea and marine dinoflagellate.</title>
        <authorList>
            <person name="Zhang G."/>
            <person name="Wei Q."/>
            <person name="Cai L."/>
        </authorList>
    </citation>
    <scope>NUCLEOTIDE SEQUENCE</scope>
    <source>
        <strain evidence="2">PM5-8</strain>
    </source>
</reference>
<name>A0A9X3UQT6_9HYPH</name>
<dbReference type="InterPro" id="IPR007047">
    <property type="entry name" value="Flp_Fap"/>
</dbReference>
<evidence type="ECO:0000313" key="2">
    <source>
        <dbReference type="EMBL" id="MDA5401474.1"/>
    </source>
</evidence>
<protein>
    <submittedName>
        <fullName evidence="2">Flp family type IVb pilin</fullName>
    </submittedName>
</protein>
<proteinExistence type="predicted"/>
<keyword evidence="3" id="KW-1185">Reference proteome</keyword>
<organism evidence="2 3">
    <name type="scientific">Hoeflea prorocentri</name>
    <dbReference type="NCBI Taxonomy" id="1922333"/>
    <lineage>
        <taxon>Bacteria</taxon>
        <taxon>Pseudomonadati</taxon>
        <taxon>Pseudomonadota</taxon>
        <taxon>Alphaproteobacteria</taxon>
        <taxon>Hyphomicrobiales</taxon>
        <taxon>Rhizobiaceae</taxon>
        <taxon>Hoeflea</taxon>
    </lineage>
</organism>
<comment type="caution">
    <text evidence="2">The sequence shown here is derived from an EMBL/GenBank/DDBJ whole genome shotgun (WGS) entry which is preliminary data.</text>
</comment>
<sequence>MKQFKQFMECQSGATAIEYALIAGLVSITIIAGATGIGNELSDIFDYVAAAFTS</sequence>
<accession>A0A9X3UQT6</accession>
<keyword evidence="1" id="KW-0472">Membrane</keyword>
<dbReference type="AlphaFoldDB" id="A0A9X3UQT6"/>
<evidence type="ECO:0000313" key="3">
    <source>
        <dbReference type="Proteomes" id="UP001151234"/>
    </source>
</evidence>
<dbReference type="RefSeq" id="WP_267993458.1">
    <property type="nucleotide sequence ID" value="NZ_JAPJZI010000002.1"/>
</dbReference>